<gene>
    <name evidence="1" type="ordered locus">Cyan7822_2127</name>
</gene>
<dbReference type="RefSeq" id="WP_013322213.1">
    <property type="nucleotide sequence ID" value="NC_014501.1"/>
</dbReference>
<dbReference type="Gene3D" id="1.20.1220.20">
    <property type="entry name" value="Uncharcterised protein PF01724"/>
    <property type="match status" value="1"/>
</dbReference>
<accession>E0UDB6</accession>
<dbReference type="OrthoDB" id="5769308at2"/>
<dbReference type="STRING" id="497965.Cyan7822_2127"/>
<evidence type="ECO:0008006" key="3">
    <source>
        <dbReference type="Google" id="ProtNLM"/>
    </source>
</evidence>
<dbReference type="KEGG" id="cyj:Cyan7822_2127"/>
<evidence type="ECO:0000313" key="2">
    <source>
        <dbReference type="Proteomes" id="UP000008206"/>
    </source>
</evidence>
<dbReference type="PANTHER" id="PTHR34235:SF3">
    <property type="entry name" value="SLR1203 PROTEIN"/>
    <property type="match status" value="1"/>
</dbReference>
<dbReference type="Pfam" id="PF01724">
    <property type="entry name" value="DUF29"/>
    <property type="match status" value="1"/>
</dbReference>
<dbReference type="InterPro" id="IPR002636">
    <property type="entry name" value="DUF29"/>
</dbReference>
<keyword evidence="2" id="KW-1185">Reference proteome</keyword>
<proteinExistence type="predicted"/>
<protein>
    <recommendedName>
        <fullName evidence="3">DUF29 domain-containing protein</fullName>
    </recommendedName>
</protein>
<dbReference type="eggNOG" id="COG0639">
    <property type="taxonomic scope" value="Bacteria"/>
</dbReference>
<sequence length="152" mass="18057">MDIQTKKLYDTDYNLWLLTTAQLLRERQLDQIDYENLIEDLEAMVRSDKNALFNNLKQLLMHLLKWEFQASKRKNSWRYSIVEHCQRINKAFKDSASLKPYFNEIFDECYEKARSLASAETGIPKKDFPVECPFTKEYVLDAENLFVVGEDE</sequence>
<dbReference type="EMBL" id="CP002198">
    <property type="protein sequence ID" value="ADN14107.1"/>
    <property type="molecule type" value="Genomic_DNA"/>
</dbReference>
<dbReference type="Proteomes" id="UP000008206">
    <property type="component" value="Chromosome"/>
</dbReference>
<evidence type="ECO:0000313" key="1">
    <source>
        <dbReference type="EMBL" id="ADN14107.1"/>
    </source>
</evidence>
<dbReference type="PANTHER" id="PTHR34235">
    <property type="entry name" value="SLR1203 PROTEIN-RELATED"/>
    <property type="match status" value="1"/>
</dbReference>
<dbReference type="AlphaFoldDB" id="E0UDB6"/>
<name>E0UDB6_GLOV7</name>
<reference evidence="2" key="1">
    <citation type="journal article" date="2011" name="MBio">
        <title>Novel metabolic attributes of the genus Cyanothece, comprising a group of unicellular nitrogen-fixing Cyanobacteria.</title>
        <authorList>
            <person name="Bandyopadhyay A."/>
            <person name="Elvitigala T."/>
            <person name="Welsh E."/>
            <person name="Stockel J."/>
            <person name="Liberton M."/>
            <person name="Min H."/>
            <person name="Sherman L.A."/>
            <person name="Pakrasi H.B."/>
        </authorList>
    </citation>
    <scope>NUCLEOTIDE SEQUENCE [LARGE SCALE GENOMIC DNA]</scope>
    <source>
        <strain evidence="2">PCC 7822</strain>
    </source>
</reference>
<dbReference type="HOGENOM" id="CLU_116670_0_1_3"/>
<organism evidence="1 2">
    <name type="scientific">Gloeothece verrucosa (strain PCC 7822)</name>
    <name type="common">Cyanothece sp. (strain PCC 7822)</name>
    <dbReference type="NCBI Taxonomy" id="497965"/>
    <lineage>
        <taxon>Bacteria</taxon>
        <taxon>Bacillati</taxon>
        <taxon>Cyanobacteriota</taxon>
        <taxon>Cyanophyceae</taxon>
        <taxon>Oscillatoriophycideae</taxon>
        <taxon>Chroococcales</taxon>
        <taxon>Aphanothecaceae</taxon>
        <taxon>Gloeothece</taxon>
        <taxon>Gloeothece verrucosa</taxon>
    </lineage>
</organism>